<dbReference type="InterPro" id="IPR029063">
    <property type="entry name" value="SAM-dependent_MTases_sf"/>
</dbReference>
<comment type="caution">
    <text evidence="10">The sequence shown here is derived from an EMBL/GenBank/DDBJ whole genome shotgun (WGS) entry which is preliminary data.</text>
</comment>
<gene>
    <name evidence="10" type="primary">arsM</name>
    <name evidence="10" type="ORF">LJ657_36985</name>
</gene>
<evidence type="ECO:0000313" key="11">
    <source>
        <dbReference type="Proteomes" id="UP001108029"/>
    </source>
</evidence>
<keyword evidence="10" id="KW-0489">Methyltransferase</keyword>
<dbReference type="Gene3D" id="3.40.50.150">
    <property type="entry name" value="Vaccinia Virus protein VP39"/>
    <property type="match status" value="1"/>
</dbReference>
<sequence>MSEQSTELRETVRRRYAAAAVKVTEGGTGCCGPEPVEVGEHFGSTLYAAEERDALPAEAVAASLGCGNPTAVAELREGERVLDLGSGGGIDVLLSARRVGPTGRAYGLDMTEEMLALALANAEKAGATNVEFLKGTIEAIPLPAGTIDVVISNCVINLSVDKPAVFAETFRVLKPGGRIGVSDVIAEDALTPEQRAERGDYVGCIAGALSLTEYRTGLEAAGFTDVEFTPTHSVADGMHSAIVRATKPAASDTTSQASSSDSACCTVNACCTASETSADPALTVTEAKNASGCGCQS</sequence>
<dbReference type="PANTHER" id="PTHR43675">
    <property type="entry name" value="ARSENITE METHYLTRANSFERASE"/>
    <property type="match status" value="1"/>
</dbReference>
<keyword evidence="11" id="KW-1185">Reference proteome</keyword>
<dbReference type="GO" id="GO:0032259">
    <property type="term" value="P:methylation"/>
    <property type="evidence" value="ECO:0007669"/>
    <property type="project" value="UniProtKB-KW"/>
</dbReference>
<protein>
    <recommendedName>
        <fullName evidence="5">Arsenite methyltransferase</fullName>
        <ecNumber evidence="4">2.1.1.137</ecNumber>
    </recommendedName>
</protein>
<comment type="catalytic activity">
    <reaction evidence="6">
        <text>arsenic triglutathione + [thioredoxin]-dithiol + S-adenosyl-L-methionine + 2 H2O = methylarsonous acid + [thioredoxin]-disulfide + 3 glutathione + S-adenosyl-L-homocysteine + H(+)</text>
        <dbReference type="Rhea" id="RHEA:69460"/>
        <dbReference type="Rhea" id="RHEA-COMP:10698"/>
        <dbReference type="Rhea" id="RHEA-COMP:10700"/>
        <dbReference type="ChEBI" id="CHEBI:15377"/>
        <dbReference type="ChEBI" id="CHEBI:15378"/>
        <dbReference type="ChEBI" id="CHEBI:17826"/>
        <dbReference type="ChEBI" id="CHEBI:29950"/>
        <dbReference type="ChEBI" id="CHEBI:50058"/>
        <dbReference type="ChEBI" id="CHEBI:57856"/>
        <dbReference type="ChEBI" id="CHEBI:57925"/>
        <dbReference type="ChEBI" id="CHEBI:59789"/>
        <dbReference type="ChEBI" id="CHEBI:183640"/>
        <dbReference type="EC" id="2.1.1.137"/>
    </reaction>
</comment>
<keyword evidence="1" id="KW-0808">Transferase</keyword>
<accession>A0A9Q3VX95</accession>
<dbReference type="PANTHER" id="PTHR43675:SF8">
    <property type="entry name" value="ARSENITE METHYLTRANSFERASE"/>
    <property type="match status" value="1"/>
</dbReference>
<evidence type="ECO:0000256" key="2">
    <source>
        <dbReference type="ARBA" id="ARBA00022691"/>
    </source>
</evidence>
<dbReference type="EMBL" id="JAJSBI010000026">
    <property type="protein sequence ID" value="MCD9879110.1"/>
    <property type="molecule type" value="Genomic_DNA"/>
</dbReference>
<evidence type="ECO:0000256" key="4">
    <source>
        <dbReference type="ARBA" id="ARBA00034521"/>
    </source>
</evidence>
<evidence type="ECO:0000313" key="10">
    <source>
        <dbReference type="EMBL" id="MCD9879110.1"/>
    </source>
</evidence>
<dbReference type="AlphaFoldDB" id="A0A9Q3VX95"/>
<dbReference type="GO" id="GO:0030791">
    <property type="term" value="F:arsenite methyltransferase activity"/>
    <property type="evidence" value="ECO:0007669"/>
    <property type="project" value="UniProtKB-EC"/>
</dbReference>
<name>A0A9Q3VX95_9ACTN</name>
<evidence type="ECO:0000256" key="7">
    <source>
        <dbReference type="ARBA" id="ARBA00047943"/>
    </source>
</evidence>
<dbReference type="InterPro" id="IPR026669">
    <property type="entry name" value="Arsenite_MeTrfase-like"/>
</dbReference>
<evidence type="ECO:0000256" key="1">
    <source>
        <dbReference type="ARBA" id="ARBA00022679"/>
    </source>
</evidence>
<comment type="catalytic activity">
    <reaction evidence="8">
        <text>arsenic triglutathione + 3 [thioredoxin]-dithiol + 3 S-adenosyl-L-methionine = trimethylarsine + 3 [thioredoxin]-disulfide + 3 glutathione + 3 S-adenosyl-L-homocysteine + 3 H(+)</text>
        <dbReference type="Rhea" id="RHEA:69432"/>
        <dbReference type="Rhea" id="RHEA-COMP:10698"/>
        <dbReference type="Rhea" id="RHEA-COMP:10700"/>
        <dbReference type="ChEBI" id="CHEBI:15378"/>
        <dbReference type="ChEBI" id="CHEBI:27130"/>
        <dbReference type="ChEBI" id="CHEBI:29950"/>
        <dbReference type="ChEBI" id="CHEBI:50058"/>
        <dbReference type="ChEBI" id="CHEBI:57856"/>
        <dbReference type="ChEBI" id="CHEBI:57925"/>
        <dbReference type="ChEBI" id="CHEBI:59789"/>
        <dbReference type="ChEBI" id="CHEBI:183640"/>
        <dbReference type="EC" id="2.1.1.137"/>
    </reaction>
</comment>
<comment type="catalytic activity">
    <reaction evidence="7">
        <text>arsenic triglutathione + 2 [thioredoxin]-dithiol + 2 S-adenosyl-L-methionine + H2O = dimethylarsinous acid + 2 [thioredoxin]-disulfide + 3 glutathione + 2 S-adenosyl-L-homocysteine + 2 H(+)</text>
        <dbReference type="Rhea" id="RHEA:69464"/>
        <dbReference type="Rhea" id="RHEA-COMP:10698"/>
        <dbReference type="Rhea" id="RHEA-COMP:10700"/>
        <dbReference type="ChEBI" id="CHEBI:15377"/>
        <dbReference type="ChEBI" id="CHEBI:15378"/>
        <dbReference type="ChEBI" id="CHEBI:23808"/>
        <dbReference type="ChEBI" id="CHEBI:29950"/>
        <dbReference type="ChEBI" id="CHEBI:50058"/>
        <dbReference type="ChEBI" id="CHEBI:57856"/>
        <dbReference type="ChEBI" id="CHEBI:57925"/>
        <dbReference type="ChEBI" id="CHEBI:59789"/>
        <dbReference type="ChEBI" id="CHEBI:183640"/>
        <dbReference type="EC" id="2.1.1.137"/>
    </reaction>
</comment>
<dbReference type="Proteomes" id="UP001108029">
    <property type="component" value="Unassembled WGS sequence"/>
</dbReference>
<dbReference type="NCBIfam" id="NF008823">
    <property type="entry name" value="PRK11873.1"/>
    <property type="match status" value="1"/>
</dbReference>
<evidence type="ECO:0000256" key="6">
    <source>
        <dbReference type="ARBA" id="ARBA00047941"/>
    </source>
</evidence>
<evidence type="ECO:0000259" key="9">
    <source>
        <dbReference type="Pfam" id="PF13847"/>
    </source>
</evidence>
<comment type="similarity">
    <text evidence="3">Belongs to the methyltransferase superfamily. Arsenite methyltransferase family.</text>
</comment>
<dbReference type="EC" id="2.1.1.137" evidence="4"/>
<evidence type="ECO:0000256" key="8">
    <source>
        <dbReference type="ARBA" id="ARBA00048428"/>
    </source>
</evidence>
<organism evidence="10 11">
    <name type="scientific">Streptomyces guryensis</name>
    <dbReference type="NCBI Taxonomy" id="2886947"/>
    <lineage>
        <taxon>Bacteria</taxon>
        <taxon>Bacillati</taxon>
        <taxon>Actinomycetota</taxon>
        <taxon>Actinomycetes</taxon>
        <taxon>Kitasatosporales</taxon>
        <taxon>Streptomycetaceae</taxon>
        <taxon>Streptomyces</taxon>
    </lineage>
</organism>
<dbReference type="RefSeq" id="WP_232653318.1">
    <property type="nucleotide sequence ID" value="NZ_JAJSBI010000026.1"/>
</dbReference>
<proteinExistence type="inferred from homology"/>
<feature type="domain" description="Methyltransferase" evidence="9">
    <location>
        <begin position="76"/>
        <end position="221"/>
    </location>
</feature>
<dbReference type="SUPFAM" id="SSF53335">
    <property type="entry name" value="S-adenosyl-L-methionine-dependent methyltransferases"/>
    <property type="match status" value="1"/>
</dbReference>
<reference evidence="10" key="1">
    <citation type="submission" date="2021-12" db="EMBL/GenBank/DDBJ databases">
        <authorList>
            <person name="Lee J.-H."/>
            <person name="Kim S.-B."/>
        </authorList>
    </citation>
    <scope>NUCLEOTIDE SEQUENCE</scope>
    <source>
        <strain evidence="10">NR30</strain>
    </source>
</reference>
<evidence type="ECO:0000256" key="5">
    <source>
        <dbReference type="ARBA" id="ARBA00034545"/>
    </source>
</evidence>
<dbReference type="CDD" id="cd02440">
    <property type="entry name" value="AdoMet_MTases"/>
    <property type="match status" value="1"/>
</dbReference>
<keyword evidence="2" id="KW-0949">S-adenosyl-L-methionine</keyword>
<dbReference type="InterPro" id="IPR025714">
    <property type="entry name" value="Methyltranfer_dom"/>
</dbReference>
<dbReference type="Pfam" id="PF13847">
    <property type="entry name" value="Methyltransf_31"/>
    <property type="match status" value="1"/>
</dbReference>
<evidence type="ECO:0000256" key="3">
    <source>
        <dbReference type="ARBA" id="ARBA00034487"/>
    </source>
</evidence>